<dbReference type="EMBL" id="MU032351">
    <property type="protein sequence ID" value="KAF3761384.1"/>
    <property type="molecule type" value="Genomic_DNA"/>
</dbReference>
<sequence>MSDFVIQDQDLVGLKDKVVIVTGSSSGIGLATTQLLLSLGAKVVGADVSPPKKPLSSPSYTHHETDASSWADLLALFKAIKARHGRIDHVFANAGIGPAANYFPNPDGKPGDDEHDENGDPLEPSQKLYNLNLNGAINTATLGIYYLRMNEVAAETETGSKGSVVITCSIASLQRFGGVDYCASKHGVFGFMRAMRQQLIRNDIPIRINGLAPSWTRTGMPPKAMYDLGIETQPAEVVARAAALLMADEKRHGELLYVAKGKVKEIDEAVLMPTYYGIVGGRGQTEDDDFARMLQAEGGKYIPNS</sequence>
<dbReference type="AlphaFoldDB" id="A0A9P4XUS8"/>
<dbReference type="GO" id="GO:0016491">
    <property type="term" value="F:oxidoreductase activity"/>
    <property type="evidence" value="ECO:0007669"/>
    <property type="project" value="UniProtKB-KW"/>
</dbReference>
<dbReference type="Proteomes" id="UP000803844">
    <property type="component" value="Unassembled WGS sequence"/>
</dbReference>
<dbReference type="RefSeq" id="XP_040772363.1">
    <property type="nucleotide sequence ID" value="XM_040917839.1"/>
</dbReference>
<comment type="similarity">
    <text evidence="1 3">Belongs to the short-chain dehydrogenases/reductases (SDR) family.</text>
</comment>
<dbReference type="InterPro" id="IPR002347">
    <property type="entry name" value="SDR_fam"/>
</dbReference>
<dbReference type="SUPFAM" id="SSF51735">
    <property type="entry name" value="NAD(P)-binding Rossmann-fold domains"/>
    <property type="match status" value="1"/>
</dbReference>
<dbReference type="Pfam" id="PF00106">
    <property type="entry name" value="adh_short"/>
    <property type="match status" value="1"/>
</dbReference>
<evidence type="ECO:0000256" key="4">
    <source>
        <dbReference type="SAM" id="MobiDB-lite"/>
    </source>
</evidence>
<gene>
    <name evidence="5" type="ORF">M406DRAFT_266901</name>
</gene>
<evidence type="ECO:0000256" key="3">
    <source>
        <dbReference type="RuleBase" id="RU000363"/>
    </source>
</evidence>
<evidence type="ECO:0000313" key="5">
    <source>
        <dbReference type="EMBL" id="KAF3761384.1"/>
    </source>
</evidence>
<keyword evidence="2" id="KW-0560">Oxidoreductase</keyword>
<dbReference type="PRINTS" id="PR00081">
    <property type="entry name" value="GDHRDH"/>
</dbReference>
<organism evidence="5 6">
    <name type="scientific">Cryphonectria parasitica (strain ATCC 38755 / EP155)</name>
    <dbReference type="NCBI Taxonomy" id="660469"/>
    <lineage>
        <taxon>Eukaryota</taxon>
        <taxon>Fungi</taxon>
        <taxon>Dikarya</taxon>
        <taxon>Ascomycota</taxon>
        <taxon>Pezizomycotina</taxon>
        <taxon>Sordariomycetes</taxon>
        <taxon>Sordariomycetidae</taxon>
        <taxon>Diaporthales</taxon>
        <taxon>Cryphonectriaceae</taxon>
        <taxon>Cryphonectria-Endothia species complex</taxon>
        <taxon>Cryphonectria</taxon>
    </lineage>
</organism>
<evidence type="ECO:0000313" key="6">
    <source>
        <dbReference type="Proteomes" id="UP000803844"/>
    </source>
</evidence>
<feature type="region of interest" description="Disordered" evidence="4">
    <location>
        <begin position="102"/>
        <end position="125"/>
    </location>
</feature>
<dbReference type="OrthoDB" id="37659at2759"/>
<dbReference type="Gene3D" id="3.40.50.720">
    <property type="entry name" value="NAD(P)-binding Rossmann-like Domain"/>
    <property type="match status" value="1"/>
</dbReference>
<dbReference type="PRINTS" id="PR00080">
    <property type="entry name" value="SDRFAMILY"/>
</dbReference>
<proteinExistence type="inferred from homology"/>
<evidence type="ECO:0000256" key="2">
    <source>
        <dbReference type="ARBA" id="ARBA00023002"/>
    </source>
</evidence>
<protein>
    <submittedName>
        <fullName evidence="5">NAD(P)-binding protein</fullName>
    </submittedName>
</protein>
<keyword evidence="6" id="KW-1185">Reference proteome</keyword>
<comment type="caution">
    <text evidence="5">The sequence shown here is derived from an EMBL/GenBank/DDBJ whole genome shotgun (WGS) entry which is preliminary data.</text>
</comment>
<accession>A0A9P4XUS8</accession>
<reference evidence="5" key="1">
    <citation type="journal article" date="2020" name="Phytopathology">
        <title>Genome sequence of the chestnut blight fungus Cryphonectria parasitica EP155: A fundamental resource for an archetypical invasive plant pathogen.</title>
        <authorList>
            <person name="Crouch J.A."/>
            <person name="Dawe A."/>
            <person name="Aerts A."/>
            <person name="Barry K."/>
            <person name="Churchill A.C.L."/>
            <person name="Grimwood J."/>
            <person name="Hillman B."/>
            <person name="Milgroom M.G."/>
            <person name="Pangilinan J."/>
            <person name="Smith M."/>
            <person name="Salamov A."/>
            <person name="Schmutz J."/>
            <person name="Yadav J."/>
            <person name="Grigoriev I.V."/>
            <person name="Nuss D."/>
        </authorList>
    </citation>
    <scope>NUCLEOTIDE SEQUENCE</scope>
    <source>
        <strain evidence="5">EP155</strain>
    </source>
</reference>
<evidence type="ECO:0000256" key="1">
    <source>
        <dbReference type="ARBA" id="ARBA00006484"/>
    </source>
</evidence>
<dbReference type="InterPro" id="IPR036291">
    <property type="entry name" value="NAD(P)-bd_dom_sf"/>
</dbReference>
<dbReference type="PANTHER" id="PTHR43180:SF10">
    <property type="entry name" value="NAD(P)-BINDING PROTEIN"/>
    <property type="match status" value="1"/>
</dbReference>
<dbReference type="GeneID" id="63834968"/>
<dbReference type="PANTHER" id="PTHR43180">
    <property type="entry name" value="3-OXOACYL-(ACYL-CARRIER-PROTEIN) REDUCTASE (AFU_ORTHOLOGUE AFUA_6G11210)"/>
    <property type="match status" value="1"/>
</dbReference>
<name>A0A9P4XUS8_CRYP1</name>